<accession>A0ABT1U607</accession>
<comment type="caution">
    <text evidence="2">The sequence shown here is derived from an EMBL/GenBank/DDBJ whole genome shotgun (WGS) entry which is preliminary data.</text>
</comment>
<organism evidence="2 3">
    <name type="scientific">Methylomonas rivi</name>
    <dbReference type="NCBI Taxonomy" id="2952226"/>
    <lineage>
        <taxon>Bacteria</taxon>
        <taxon>Pseudomonadati</taxon>
        <taxon>Pseudomonadota</taxon>
        <taxon>Gammaproteobacteria</taxon>
        <taxon>Methylococcales</taxon>
        <taxon>Methylococcaceae</taxon>
        <taxon>Methylomonas</taxon>
    </lineage>
</organism>
<feature type="transmembrane region" description="Helical" evidence="1">
    <location>
        <begin position="20"/>
        <end position="40"/>
    </location>
</feature>
<dbReference type="Proteomes" id="UP001524586">
    <property type="component" value="Unassembled WGS sequence"/>
</dbReference>
<dbReference type="EMBL" id="JANIBK010000044">
    <property type="protein sequence ID" value="MCQ8128839.1"/>
    <property type="molecule type" value="Genomic_DNA"/>
</dbReference>
<sequence>MNLSEVNWDLNAAGGWPTPIKIAAGCIVSLLVVIADVYYVSIPQLDELEVLEKEEESLKTSFENKQKKAINLPDYRAQLEQIESSLGDMLKQMPTKAEVANLLVDISQTGLASGLEFKLFQPSGEVRKEFYSELPINIQVVGKYEELGLFVSGLASLPRIVTVHNVNIAPLGKGEKENKDNKGAMAMSAVIKTYNEGEQEGAVKEKPKRRGGK</sequence>
<dbReference type="RefSeq" id="WP_256615258.1">
    <property type="nucleotide sequence ID" value="NZ_JANIBK010000044.1"/>
</dbReference>
<proteinExistence type="predicted"/>
<reference evidence="2 3" key="1">
    <citation type="submission" date="2022-07" db="EMBL/GenBank/DDBJ databases">
        <title>Methylomonas rivi sp. nov., Methylomonas rosea sp. nov., Methylomonas aureus sp. nov. and Methylomonas subterranea sp. nov., four novel methanotrophs isolated from a freshwater creek and the deep terrestrial subsurface.</title>
        <authorList>
            <person name="Abin C."/>
            <person name="Sankaranarayanan K."/>
            <person name="Garner C."/>
            <person name="Sindelar R."/>
            <person name="Kotary K."/>
            <person name="Garner R."/>
            <person name="Barclay S."/>
            <person name="Lawson P."/>
            <person name="Krumholz L."/>
        </authorList>
    </citation>
    <scope>NUCLEOTIDE SEQUENCE [LARGE SCALE GENOMIC DNA]</scope>
    <source>
        <strain evidence="2 3">WSC-6</strain>
    </source>
</reference>
<dbReference type="Gene3D" id="3.30.70.60">
    <property type="match status" value="1"/>
</dbReference>
<evidence type="ECO:0000313" key="3">
    <source>
        <dbReference type="Proteomes" id="UP001524586"/>
    </source>
</evidence>
<evidence type="ECO:0000313" key="2">
    <source>
        <dbReference type="EMBL" id="MCQ8128839.1"/>
    </source>
</evidence>
<dbReference type="PANTHER" id="PTHR39555">
    <property type="entry name" value="FIMBRIAL ASSEMBLY PROTEIN PILO-LIKE PROTEIN-RELATED"/>
    <property type="match status" value="1"/>
</dbReference>
<dbReference type="PIRSF" id="PIRSF016482">
    <property type="entry name" value="PilO"/>
    <property type="match status" value="1"/>
</dbReference>
<name>A0ABT1U607_9GAMM</name>
<dbReference type="InterPro" id="IPR007445">
    <property type="entry name" value="PilO"/>
</dbReference>
<evidence type="ECO:0000256" key="1">
    <source>
        <dbReference type="SAM" id="Phobius"/>
    </source>
</evidence>
<dbReference type="Pfam" id="PF04350">
    <property type="entry name" value="PilO"/>
    <property type="match status" value="1"/>
</dbReference>
<keyword evidence="3" id="KW-1185">Reference proteome</keyword>
<keyword evidence="1" id="KW-1133">Transmembrane helix</keyword>
<keyword evidence="1" id="KW-0812">Transmembrane</keyword>
<keyword evidence="1" id="KW-0472">Membrane</keyword>
<dbReference type="PANTHER" id="PTHR39555:SF1">
    <property type="entry name" value="TYPE IV PILUS INNER MEMBRANE COMPONENT PILO"/>
    <property type="match status" value="1"/>
</dbReference>
<protein>
    <submittedName>
        <fullName evidence="2">Type 4a pilus biogenesis protein PilO</fullName>
    </submittedName>
</protein>
<dbReference type="InterPro" id="IPR014717">
    <property type="entry name" value="Transl_elong_EF1B/ribsomal_bS6"/>
</dbReference>
<gene>
    <name evidence="2" type="ORF">NP596_10260</name>
</gene>
<dbReference type="Gene3D" id="1.10.287.540">
    <property type="entry name" value="Helix hairpin bin"/>
    <property type="match status" value="1"/>
</dbReference>